<dbReference type="PANTHER" id="PTHR23077:SF117">
    <property type="entry name" value="AAA+ ATPASE DOMAIN-CONTAINING PROTEIN"/>
    <property type="match status" value="1"/>
</dbReference>
<keyword evidence="3 5" id="KW-0067">ATP-binding</keyword>
<dbReference type="SMART" id="SM01073">
    <property type="entry name" value="CDC48_N"/>
    <property type="match status" value="1"/>
</dbReference>
<dbReference type="Gene3D" id="3.40.50.300">
    <property type="entry name" value="P-loop containing nucleotide triphosphate hydrolases"/>
    <property type="match status" value="2"/>
</dbReference>
<evidence type="ECO:0000313" key="9">
    <source>
        <dbReference type="EMBL" id="SFK71070.1"/>
    </source>
</evidence>
<dbReference type="InterPro" id="IPR004201">
    <property type="entry name" value="Cdc48_dom2"/>
</dbReference>
<keyword evidence="4" id="KW-0175">Coiled coil</keyword>
<dbReference type="SMART" id="SM01072">
    <property type="entry name" value="CDC48_2"/>
    <property type="match status" value="1"/>
</dbReference>
<accession>A0A1I4BRP0</accession>
<evidence type="ECO:0000256" key="5">
    <source>
        <dbReference type="RuleBase" id="RU003651"/>
    </source>
</evidence>
<dbReference type="InterPro" id="IPR003960">
    <property type="entry name" value="ATPase_AAA_CS"/>
</dbReference>
<gene>
    <name evidence="9" type="ORF">SAMN02745775_10648</name>
</gene>
<evidence type="ECO:0000259" key="8">
    <source>
        <dbReference type="SMART" id="SM01073"/>
    </source>
</evidence>
<dbReference type="SUPFAM" id="SSF54585">
    <property type="entry name" value="Cdc48 domain 2-like"/>
    <property type="match status" value="1"/>
</dbReference>
<dbReference type="Pfam" id="PF02933">
    <property type="entry name" value="CDC48_2"/>
    <property type="match status" value="1"/>
</dbReference>
<evidence type="ECO:0000313" key="10">
    <source>
        <dbReference type="Proteomes" id="UP000199473"/>
    </source>
</evidence>
<dbReference type="EMBL" id="FOSQ01000006">
    <property type="protein sequence ID" value="SFK71070.1"/>
    <property type="molecule type" value="Genomic_DNA"/>
</dbReference>
<name>A0A1I4BRP0_9PROT</name>
<dbReference type="InterPro" id="IPR029067">
    <property type="entry name" value="CDC48_domain_2-like_sf"/>
</dbReference>
<dbReference type="GO" id="GO:0005524">
    <property type="term" value="F:ATP binding"/>
    <property type="evidence" value="ECO:0007669"/>
    <property type="project" value="UniProtKB-KW"/>
</dbReference>
<dbReference type="Gene3D" id="1.10.8.60">
    <property type="match status" value="2"/>
</dbReference>
<dbReference type="FunFam" id="3.40.50.300:FF:001025">
    <property type="entry name" value="ATPase family, AAA domain-containing 2B"/>
    <property type="match status" value="1"/>
</dbReference>
<dbReference type="SMART" id="SM00382">
    <property type="entry name" value="AAA"/>
    <property type="match status" value="2"/>
</dbReference>
<dbReference type="InterPro" id="IPR003959">
    <property type="entry name" value="ATPase_AAA_core"/>
</dbReference>
<dbReference type="InterPro" id="IPR009010">
    <property type="entry name" value="Asp_de-COase-like_dom_sf"/>
</dbReference>
<feature type="domain" description="CDC48" evidence="7">
    <location>
        <begin position="102"/>
        <end position="165"/>
    </location>
</feature>
<dbReference type="PROSITE" id="PS00674">
    <property type="entry name" value="AAA"/>
    <property type="match status" value="2"/>
</dbReference>
<dbReference type="SUPFAM" id="SSF52540">
    <property type="entry name" value="P-loop containing nucleoside triphosphate hydrolases"/>
    <property type="match status" value="2"/>
</dbReference>
<proteinExistence type="inferred from homology"/>
<feature type="domain" description="AAA+ ATPase" evidence="6">
    <location>
        <begin position="206"/>
        <end position="344"/>
    </location>
</feature>
<dbReference type="InterPro" id="IPR003338">
    <property type="entry name" value="CDC4_N-term_subdom"/>
</dbReference>
<dbReference type="Pfam" id="PF00004">
    <property type="entry name" value="AAA"/>
    <property type="match status" value="2"/>
</dbReference>
<dbReference type="SUPFAM" id="SSF50692">
    <property type="entry name" value="ADC-like"/>
    <property type="match status" value="1"/>
</dbReference>
<evidence type="ECO:0000256" key="2">
    <source>
        <dbReference type="ARBA" id="ARBA00022741"/>
    </source>
</evidence>
<sequence length="688" mass="70962">MSTLSLGVIGATIDDANRGIARLDPAAMAALGCRIGDVLAIEGRRTAHARALPLPVVQRGGGRIALDGVTRGNAGAALGETVTVRAAGAVPRAGRVTLAGPAIKPGLIALGRALEGMPLAAGDTIRIALPGGREAELRVQSVQPGGPAMVDGATAVVLEGAAAPEAAGAVRYEDLGGLSRVVERIREVVELPLRHRDAFARLGISPPRGVLLVGPPGTGKTLIARAVATESRAAFIAVNGPEIMDRYYGASEGALRAVFERARKEAPAIIFIDELDAIAPRRDGLSGEKQVEKRIVAQLLTLMDGLGARGDVVVLAATNMADSLDPALRRPGRFDREIRVDPPDEEGRREILGVHTRAMPLAGDVDLGVLAGLTAGYVGADLAALCREAAIAALRRAGALEAAEIAPGLAVTQADFAEALAGIVPSALRESHLEMPRGGWGDVAGMEALRGTLERAVLWPLRHPGAFARMGLRPPRGVLLHGAPGTGKTLLARALAAEAGIAFIAVRGAELLSPWQGTSEAALRRVFDRARQSRPCLVFFDEIDCIAGRRGGGDGATVERMVATLLAELDGISDPPGIVVLGATNRAEAMDPALLRPGRFDLVVRMEAPGTAARRAILGLHAGRMPLAADVDLDALAQASDGMVGADLAGLCRRAALAAMEEAADPMGAVVSAAHFEAALATTRGDAP</sequence>
<dbReference type="FunFam" id="1.10.8.60:FF:000178">
    <property type="entry name" value="CDC48/VCP homolog, AAA superfamily"/>
    <property type="match status" value="1"/>
</dbReference>
<comment type="similarity">
    <text evidence="5">Belongs to the AAA ATPase family.</text>
</comment>
<dbReference type="Pfam" id="PF02359">
    <property type="entry name" value="CDC48_N"/>
    <property type="match status" value="1"/>
</dbReference>
<feature type="domain" description="AAA+ ATPase" evidence="6">
    <location>
        <begin position="474"/>
        <end position="610"/>
    </location>
</feature>
<protein>
    <submittedName>
        <fullName evidence="9">Transitional endoplasmic reticulum ATPase</fullName>
    </submittedName>
</protein>
<dbReference type="Proteomes" id="UP000199473">
    <property type="component" value="Unassembled WGS sequence"/>
</dbReference>
<keyword evidence="10" id="KW-1185">Reference proteome</keyword>
<dbReference type="FunFam" id="3.40.50.300:FF:000018">
    <property type="entry name" value="Cell division control 48"/>
    <property type="match status" value="1"/>
</dbReference>
<dbReference type="OrthoDB" id="9809379at2"/>
<feature type="domain" description="CDC48 N-terminal subdomain" evidence="8">
    <location>
        <begin position="5"/>
        <end position="89"/>
    </location>
</feature>
<dbReference type="Pfam" id="PF17862">
    <property type="entry name" value="AAA_lid_3"/>
    <property type="match status" value="2"/>
</dbReference>
<dbReference type="InterPro" id="IPR003593">
    <property type="entry name" value="AAA+_ATPase"/>
</dbReference>
<keyword evidence="2 5" id="KW-0547">Nucleotide-binding</keyword>
<evidence type="ECO:0000256" key="4">
    <source>
        <dbReference type="ARBA" id="ARBA00023054"/>
    </source>
</evidence>
<dbReference type="GO" id="GO:0016887">
    <property type="term" value="F:ATP hydrolysis activity"/>
    <property type="evidence" value="ECO:0007669"/>
    <property type="project" value="InterPro"/>
</dbReference>
<dbReference type="RefSeq" id="WP_092960911.1">
    <property type="nucleotide sequence ID" value="NZ_FOSQ01000006.1"/>
</dbReference>
<evidence type="ECO:0000256" key="3">
    <source>
        <dbReference type="ARBA" id="ARBA00022840"/>
    </source>
</evidence>
<dbReference type="Gene3D" id="2.40.40.20">
    <property type="match status" value="1"/>
</dbReference>
<evidence type="ECO:0000256" key="1">
    <source>
        <dbReference type="ARBA" id="ARBA00022737"/>
    </source>
</evidence>
<dbReference type="InterPro" id="IPR050168">
    <property type="entry name" value="AAA_ATPase_domain"/>
</dbReference>
<organism evidence="9 10">
    <name type="scientific">Falsiroseomonas stagni DSM 19981</name>
    <dbReference type="NCBI Taxonomy" id="1123062"/>
    <lineage>
        <taxon>Bacteria</taxon>
        <taxon>Pseudomonadati</taxon>
        <taxon>Pseudomonadota</taxon>
        <taxon>Alphaproteobacteria</taxon>
        <taxon>Acetobacterales</taxon>
        <taxon>Roseomonadaceae</taxon>
        <taxon>Falsiroseomonas</taxon>
    </lineage>
</organism>
<dbReference type="PANTHER" id="PTHR23077">
    <property type="entry name" value="AAA-FAMILY ATPASE"/>
    <property type="match status" value="1"/>
</dbReference>
<evidence type="ECO:0000259" key="7">
    <source>
        <dbReference type="SMART" id="SM01072"/>
    </source>
</evidence>
<reference evidence="9 10" key="1">
    <citation type="submission" date="2016-10" db="EMBL/GenBank/DDBJ databases">
        <authorList>
            <person name="de Groot N.N."/>
        </authorList>
    </citation>
    <scope>NUCLEOTIDE SEQUENCE [LARGE SCALE GENOMIC DNA]</scope>
    <source>
        <strain evidence="9 10">DSM 19981</strain>
    </source>
</reference>
<keyword evidence="1" id="KW-0677">Repeat</keyword>
<evidence type="ECO:0000259" key="6">
    <source>
        <dbReference type="SMART" id="SM00382"/>
    </source>
</evidence>
<dbReference type="STRING" id="1123062.SAMN02745775_10648"/>
<dbReference type="InterPro" id="IPR027417">
    <property type="entry name" value="P-loop_NTPase"/>
</dbReference>
<dbReference type="AlphaFoldDB" id="A0A1I4BRP0"/>
<dbReference type="InterPro" id="IPR041569">
    <property type="entry name" value="AAA_lid_3"/>
</dbReference>